<organism evidence="2 3">
    <name type="scientific">Candidatus Giovannonibacteria bacterium RIFCSPLOWO2_02_44_8</name>
    <dbReference type="NCBI Taxonomy" id="1798355"/>
    <lineage>
        <taxon>Bacteria</taxon>
        <taxon>Candidatus Giovannoniibacteriota</taxon>
    </lineage>
</organism>
<feature type="signal peptide" evidence="1">
    <location>
        <begin position="1"/>
        <end position="23"/>
    </location>
</feature>
<evidence type="ECO:0000313" key="3">
    <source>
        <dbReference type="Proteomes" id="UP000178405"/>
    </source>
</evidence>
<proteinExistence type="predicted"/>
<evidence type="ECO:0000256" key="1">
    <source>
        <dbReference type="SAM" id="SignalP"/>
    </source>
</evidence>
<dbReference type="AlphaFoldDB" id="A0A1F5XDF8"/>
<protein>
    <submittedName>
        <fullName evidence="2">Uncharacterized protein</fullName>
    </submittedName>
</protein>
<feature type="chain" id="PRO_5009522309" evidence="1">
    <location>
        <begin position="24"/>
        <end position="452"/>
    </location>
</feature>
<sequence>MKKKIILGIAAAGTALAMIPMFAAFEAHVINVTAQIENALAVTATALDFGTVFPQEHLEKNLRVALSSSFLTEDRVDDVEYFIRQKPKCGVTSSDGTVLVGPTWTGHVVVVGIGDTQGYTSYIDCEQDRPGNVTPHSDDLDFYLLPSLCEYISKEADTDVVNDETTFSFHQPFAIATTTDNPFTPGPDIPPLTPGTLVWNDTNGRLSKADLDEEDNWIIDLSVPCFGNFCAQDWATFVDENDGPELEGPADPDDYVQPIENEHKIFGCNLWVEVTEVSETPRDVRISNSTDGGGINPDPVVFNPLPNTVVASTTYTYIVDTVSSSGSSIPTVQWKVTIDGPSVLSVGMVHVDEVGWQDPDELSGNIFHYKMSVVGGNLVAIGSCDTADAHADDATCTVDDFDIDPIDNFKNIDSIHFDASAPSGVYVIKRQLVNTEDGSPLSNELIVDTVTK</sequence>
<comment type="caution">
    <text evidence="2">The sequence shown here is derived from an EMBL/GenBank/DDBJ whole genome shotgun (WGS) entry which is preliminary data.</text>
</comment>
<reference evidence="2 3" key="1">
    <citation type="journal article" date="2016" name="Nat. Commun.">
        <title>Thousands of microbial genomes shed light on interconnected biogeochemical processes in an aquifer system.</title>
        <authorList>
            <person name="Anantharaman K."/>
            <person name="Brown C.T."/>
            <person name="Hug L.A."/>
            <person name="Sharon I."/>
            <person name="Castelle C.J."/>
            <person name="Probst A.J."/>
            <person name="Thomas B.C."/>
            <person name="Singh A."/>
            <person name="Wilkins M.J."/>
            <person name="Karaoz U."/>
            <person name="Brodie E.L."/>
            <person name="Williams K.H."/>
            <person name="Hubbard S.S."/>
            <person name="Banfield J.F."/>
        </authorList>
    </citation>
    <scope>NUCLEOTIDE SEQUENCE [LARGE SCALE GENOMIC DNA]</scope>
</reference>
<gene>
    <name evidence="2" type="ORF">A2Z63_00680</name>
</gene>
<evidence type="ECO:0000313" key="2">
    <source>
        <dbReference type="EMBL" id="OGF85541.1"/>
    </source>
</evidence>
<dbReference type="EMBL" id="MFIH01000029">
    <property type="protein sequence ID" value="OGF85541.1"/>
    <property type="molecule type" value="Genomic_DNA"/>
</dbReference>
<dbReference type="Proteomes" id="UP000178405">
    <property type="component" value="Unassembled WGS sequence"/>
</dbReference>
<accession>A0A1F5XDF8</accession>
<name>A0A1F5XDF8_9BACT</name>
<keyword evidence="1" id="KW-0732">Signal</keyword>